<comment type="caution">
    <text evidence="1">The sequence shown here is derived from an EMBL/GenBank/DDBJ whole genome shotgun (WGS) entry which is preliminary data.</text>
</comment>
<keyword evidence="2" id="KW-1185">Reference proteome</keyword>
<dbReference type="Proteomes" id="UP000640786">
    <property type="component" value="Unassembled WGS sequence"/>
</dbReference>
<reference evidence="1 2" key="1">
    <citation type="submission" date="2020-08" db="EMBL/GenBank/DDBJ databases">
        <title>A Genomic Blueprint of the Chicken Gut Microbiome.</title>
        <authorList>
            <person name="Gilroy R."/>
            <person name="Ravi A."/>
            <person name="Getino M."/>
            <person name="Pursley I."/>
            <person name="Horton D.L."/>
            <person name="Alikhan N.-F."/>
            <person name="Baker D."/>
            <person name="Gharbi K."/>
            <person name="Hall N."/>
            <person name="Watson M."/>
            <person name="Adriaenssens E.M."/>
            <person name="Foster-Nyarko E."/>
            <person name="Jarju S."/>
            <person name="Secka A."/>
            <person name="Antonio M."/>
            <person name="Oren A."/>
            <person name="Chaudhuri R."/>
            <person name="La Ragione R.M."/>
            <person name="Hildebrand F."/>
            <person name="Pallen M.J."/>
        </authorList>
    </citation>
    <scope>NUCLEOTIDE SEQUENCE [LARGE SCALE GENOMIC DNA]</scope>
    <source>
        <strain evidence="1 2">Sa2BUA9</strain>
    </source>
</reference>
<accession>A0ABR8R551</accession>
<evidence type="ECO:0000313" key="2">
    <source>
        <dbReference type="Proteomes" id="UP000640786"/>
    </source>
</evidence>
<protein>
    <submittedName>
        <fullName evidence="1">Uncharacterized protein</fullName>
    </submittedName>
</protein>
<proteinExistence type="predicted"/>
<name>A0ABR8R551_9BACI</name>
<sequence length="47" mass="5581">MIEAMIKKMPREKAMDKLSQLLHISNENFDELTEYCCMSDEIETTNR</sequence>
<organism evidence="1 2">
    <name type="scientific">Psychrobacillus faecigallinarum</name>
    <dbReference type="NCBI Taxonomy" id="2762235"/>
    <lineage>
        <taxon>Bacteria</taxon>
        <taxon>Bacillati</taxon>
        <taxon>Bacillota</taxon>
        <taxon>Bacilli</taxon>
        <taxon>Bacillales</taxon>
        <taxon>Bacillaceae</taxon>
        <taxon>Psychrobacillus</taxon>
    </lineage>
</organism>
<dbReference type="EMBL" id="JACSQO010000001">
    <property type="protein sequence ID" value="MBD7942898.1"/>
    <property type="molecule type" value="Genomic_DNA"/>
</dbReference>
<evidence type="ECO:0000313" key="1">
    <source>
        <dbReference type="EMBL" id="MBD7942898.1"/>
    </source>
</evidence>
<gene>
    <name evidence="1" type="ORF">H9650_02120</name>
</gene>